<dbReference type="EMBL" id="JAUIZM010000008">
    <property type="protein sequence ID" value="KAK1372163.1"/>
    <property type="molecule type" value="Genomic_DNA"/>
</dbReference>
<reference evidence="3" key="1">
    <citation type="submission" date="2023-02" db="EMBL/GenBank/DDBJ databases">
        <title>Genome of toxic invasive species Heracleum sosnowskyi carries increased number of genes despite the absence of recent whole-genome duplications.</title>
        <authorList>
            <person name="Schelkunov M."/>
            <person name="Shtratnikova V."/>
            <person name="Makarenko M."/>
            <person name="Klepikova A."/>
            <person name="Omelchenko D."/>
            <person name="Novikova G."/>
            <person name="Obukhova E."/>
            <person name="Bogdanov V."/>
            <person name="Penin A."/>
            <person name="Logacheva M."/>
        </authorList>
    </citation>
    <scope>NUCLEOTIDE SEQUENCE</scope>
    <source>
        <strain evidence="3">Hsosn_3</strain>
        <tissue evidence="3">Leaf</tissue>
    </source>
</reference>
<evidence type="ECO:0000313" key="4">
    <source>
        <dbReference type="Proteomes" id="UP001237642"/>
    </source>
</evidence>
<dbReference type="InterPro" id="IPR006016">
    <property type="entry name" value="UspA"/>
</dbReference>
<dbReference type="Pfam" id="PF00582">
    <property type="entry name" value="Usp"/>
    <property type="match status" value="1"/>
</dbReference>
<dbReference type="CDD" id="cd23659">
    <property type="entry name" value="USP_At3g01520-like"/>
    <property type="match status" value="1"/>
</dbReference>
<keyword evidence="4" id="KW-1185">Reference proteome</keyword>
<dbReference type="PANTHER" id="PTHR47000:SF3">
    <property type="entry name" value="ADENINE NUCLEOTIDE ALPHA HYDROLASES-LIKE SUPERFAMILY PROTEIN"/>
    <property type="match status" value="1"/>
</dbReference>
<accession>A0AAD8HTV1</accession>
<dbReference type="Proteomes" id="UP001237642">
    <property type="component" value="Unassembled WGS sequence"/>
</dbReference>
<sequence>MIRVRPRIARFCMSPGTVRVRSRSSPSTQQQQQKHRRSYSSIQVDEQTSSEFSSKNSTEMSQDGEAEAEKLCGNRVMVVVDSSMEAKAALHWALSHTIQSQDTVILLHVVTRSSVQGGNIDHQVNQRAYKLLSSMKNLCQVHKPGVQVEFLVKEGKEKGSTIVQEAKNNKVSLLVLGKRKRSIMWLVQNMWAGKRKRIRSSTCSATDYCVQNAKCMTVAVRKKGRNHGGYLITTKRHKDFWLLA</sequence>
<proteinExistence type="predicted"/>
<comment type="caution">
    <text evidence="3">The sequence shown here is derived from an EMBL/GenBank/DDBJ whole genome shotgun (WGS) entry which is preliminary data.</text>
</comment>
<gene>
    <name evidence="3" type="ORF">POM88_038255</name>
</gene>
<evidence type="ECO:0000313" key="3">
    <source>
        <dbReference type="EMBL" id="KAK1372163.1"/>
    </source>
</evidence>
<evidence type="ECO:0000259" key="2">
    <source>
        <dbReference type="Pfam" id="PF00582"/>
    </source>
</evidence>
<name>A0AAD8HTV1_9APIA</name>
<evidence type="ECO:0000256" key="1">
    <source>
        <dbReference type="SAM" id="MobiDB-lite"/>
    </source>
</evidence>
<dbReference type="PANTHER" id="PTHR47000">
    <property type="entry name" value="ADENINE NUCLEOTIDE ALPHA HYDROLASES-LIKE SUPERFAMILY PROTEIN"/>
    <property type="match status" value="1"/>
</dbReference>
<organism evidence="3 4">
    <name type="scientific">Heracleum sosnowskyi</name>
    <dbReference type="NCBI Taxonomy" id="360622"/>
    <lineage>
        <taxon>Eukaryota</taxon>
        <taxon>Viridiplantae</taxon>
        <taxon>Streptophyta</taxon>
        <taxon>Embryophyta</taxon>
        <taxon>Tracheophyta</taxon>
        <taxon>Spermatophyta</taxon>
        <taxon>Magnoliopsida</taxon>
        <taxon>eudicotyledons</taxon>
        <taxon>Gunneridae</taxon>
        <taxon>Pentapetalae</taxon>
        <taxon>asterids</taxon>
        <taxon>campanulids</taxon>
        <taxon>Apiales</taxon>
        <taxon>Apiaceae</taxon>
        <taxon>Apioideae</taxon>
        <taxon>apioid superclade</taxon>
        <taxon>Tordylieae</taxon>
        <taxon>Tordyliinae</taxon>
        <taxon>Heracleum</taxon>
    </lineage>
</organism>
<feature type="domain" description="UspA" evidence="2">
    <location>
        <begin position="75"/>
        <end position="221"/>
    </location>
</feature>
<feature type="compositionally biased region" description="Low complexity" evidence="1">
    <location>
        <begin position="23"/>
        <end position="32"/>
    </location>
</feature>
<dbReference type="InterPro" id="IPR014729">
    <property type="entry name" value="Rossmann-like_a/b/a_fold"/>
</dbReference>
<dbReference type="Gene3D" id="3.40.50.620">
    <property type="entry name" value="HUPs"/>
    <property type="match status" value="1"/>
</dbReference>
<feature type="compositionally biased region" description="Polar residues" evidence="1">
    <location>
        <begin position="42"/>
        <end position="61"/>
    </location>
</feature>
<dbReference type="SUPFAM" id="SSF52402">
    <property type="entry name" value="Adenine nucleotide alpha hydrolases-like"/>
    <property type="match status" value="1"/>
</dbReference>
<protein>
    <submittedName>
        <fullName evidence="3">Usp domain-containing protein</fullName>
    </submittedName>
</protein>
<feature type="region of interest" description="Disordered" evidence="1">
    <location>
        <begin position="17"/>
        <end position="67"/>
    </location>
</feature>
<reference evidence="3" key="2">
    <citation type="submission" date="2023-05" db="EMBL/GenBank/DDBJ databases">
        <authorList>
            <person name="Schelkunov M.I."/>
        </authorList>
    </citation>
    <scope>NUCLEOTIDE SEQUENCE</scope>
    <source>
        <strain evidence="3">Hsosn_3</strain>
        <tissue evidence="3">Leaf</tissue>
    </source>
</reference>
<dbReference type="AlphaFoldDB" id="A0AAD8HTV1"/>